<evidence type="ECO:0000313" key="1">
    <source>
        <dbReference type="EMBL" id="AAW27472.1"/>
    </source>
</evidence>
<reference evidence="1" key="2">
    <citation type="journal article" date="2006" name="PLoS Pathog.">
        <title>New perspectives on host-parasite interplay by comparative transcriptomic and proteomic analyses of Schistosoma japonicum.</title>
        <authorList>
            <person name="Liu F."/>
            <person name="Lu J."/>
            <person name="Hu W."/>
            <person name="Wang S.Y."/>
            <person name="Cui S.J."/>
            <person name="Chi M."/>
            <person name="Yan Q."/>
            <person name="Wang X.R."/>
            <person name="Song H.D."/>
            <person name="Xu X.N."/>
            <person name="Wang J.J."/>
            <person name="Zhang X.L."/>
            <person name="Zhang X."/>
            <person name="Wang Z.Q."/>
            <person name="Xue C.L."/>
            <person name="Brindley P.J."/>
            <person name="McManus D.P."/>
            <person name="Yang P.Y."/>
            <person name="Feng Z."/>
            <person name="Chen Z."/>
            <person name="Han Z.G."/>
        </authorList>
    </citation>
    <scope>NUCLEOTIDE SEQUENCE</scope>
</reference>
<accession>Q5D9N4</accession>
<name>Q5D9N4_SCHJA</name>
<reference evidence="1" key="1">
    <citation type="submission" date="2004-11" db="EMBL/GenBank/DDBJ databases">
        <title>The full-length cDNA sequences of Schistosoma japonicum genes.</title>
        <authorList>
            <person name="Han Z."/>
        </authorList>
    </citation>
    <scope>NUCLEOTIDE SEQUENCE</scope>
</reference>
<proteinExistence type="evidence at transcript level"/>
<sequence>MLPILYKYLYQIECSETFVQLVLIDIVNIVEQFDVYANYPVHDQRCYVHSIQNIQFVHIMNRLRSQHQVSILVIKIKMLDGIIRLNFVIVHSLYLHHFYASRNV</sequence>
<protein>
    <submittedName>
        <fullName evidence="1">SJCHGC07454 protein</fullName>
    </submittedName>
</protein>
<organism evidence="1">
    <name type="scientific">Schistosoma japonicum</name>
    <name type="common">Blood fluke</name>
    <dbReference type="NCBI Taxonomy" id="6182"/>
    <lineage>
        <taxon>Eukaryota</taxon>
        <taxon>Metazoa</taxon>
        <taxon>Spiralia</taxon>
        <taxon>Lophotrochozoa</taxon>
        <taxon>Platyhelminthes</taxon>
        <taxon>Trematoda</taxon>
        <taxon>Digenea</taxon>
        <taxon>Strigeidida</taxon>
        <taxon>Schistosomatoidea</taxon>
        <taxon>Schistosomatidae</taxon>
        <taxon>Schistosoma</taxon>
    </lineage>
</organism>
<dbReference type="EMBL" id="AY815740">
    <property type="protein sequence ID" value="AAW27472.1"/>
    <property type="molecule type" value="mRNA"/>
</dbReference>
<dbReference type="AlphaFoldDB" id="Q5D9N4"/>